<evidence type="ECO:0000313" key="1">
    <source>
        <dbReference type="EMBL" id="MDM8563650.1"/>
    </source>
</evidence>
<evidence type="ECO:0000313" key="2">
    <source>
        <dbReference type="Proteomes" id="UP001171945"/>
    </source>
</evidence>
<name>A0ABT7VVW2_9GAMM</name>
<organism evidence="1 2">
    <name type="scientific">Candidatus Marithioploca araucensis</name>
    <dbReference type="NCBI Taxonomy" id="70273"/>
    <lineage>
        <taxon>Bacteria</taxon>
        <taxon>Pseudomonadati</taxon>
        <taxon>Pseudomonadota</taxon>
        <taxon>Gammaproteobacteria</taxon>
        <taxon>Thiotrichales</taxon>
        <taxon>Thiotrichaceae</taxon>
        <taxon>Candidatus Marithioploca</taxon>
    </lineage>
</organism>
<accession>A0ABT7VVW2</accession>
<gene>
    <name evidence="1" type="ORF">QUF54_09875</name>
</gene>
<sequence>ELQSLFFGLWQEAERIKKVFSTPQAGYEDTPLPGTVTASPQKLLPAIAHLNLGISEMELGNISVTASEMERLVKKDIALTFEKARNLCIDGNKDDGYTTKYLIDRLVLAGSGSHLRLVREEMPHHILSQPFMFEKGGKSYNLSAPFKHDGYNLEFTPEDAKLAVVRGASLPRYFKTTRVPPQSPKMKGLLKDGVNFLDFDVDNLRNYMPFTLIYAVGHSTDILFESGQQMQEISRNAKAAIRKSIPGGDTINCYRVDNVAQMGNAADEQYYAQFPIRDVFIQFYENLTSDKLRKDRNKSELDRLMSQYLFWAEFDIERDMKCFMYTNKEGNDDARYINQTATVIEPQRISEAIQALVDCQEKQWVFKPNISLWCPIGHGQEMVELQAVSPTLVEGKVSFRQTIENNGGITRFTL</sequence>
<reference evidence="1" key="1">
    <citation type="submission" date="2023-06" db="EMBL/GenBank/DDBJ databases">
        <title>Uncultivated large filamentous bacteria from sulfidic sediments reveal new species and different genomic features in energy metabolism and defense.</title>
        <authorList>
            <person name="Fonseca A."/>
        </authorList>
    </citation>
    <scope>NUCLEOTIDE SEQUENCE</scope>
    <source>
        <strain evidence="1">HSG4</strain>
    </source>
</reference>
<feature type="non-terminal residue" evidence="1">
    <location>
        <position position="414"/>
    </location>
</feature>
<keyword evidence="2" id="KW-1185">Reference proteome</keyword>
<protein>
    <submittedName>
        <fullName evidence="1">Uncharacterized protein</fullName>
    </submittedName>
</protein>
<comment type="caution">
    <text evidence="1">The sequence shown here is derived from an EMBL/GenBank/DDBJ whole genome shotgun (WGS) entry which is preliminary data.</text>
</comment>
<dbReference type="EMBL" id="JAUCGM010000775">
    <property type="protein sequence ID" value="MDM8563650.1"/>
    <property type="molecule type" value="Genomic_DNA"/>
</dbReference>
<dbReference type="Proteomes" id="UP001171945">
    <property type="component" value="Unassembled WGS sequence"/>
</dbReference>
<proteinExistence type="predicted"/>
<feature type="non-terminal residue" evidence="1">
    <location>
        <position position="1"/>
    </location>
</feature>